<feature type="transmembrane region" description="Helical" evidence="6">
    <location>
        <begin position="106"/>
        <end position="126"/>
    </location>
</feature>
<feature type="transmembrane region" description="Helical" evidence="6">
    <location>
        <begin position="323"/>
        <end position="343"/>
    </location>
</feature>
<dbReference type="Proteomes" id="UP000249008">
    <property type="component" value="Chromosome 1"/>
</dbReference>
<keyword evidence="4 6" id="KW-1133">Transmembrane helix</keyword>
<keyword evidence="2" id="KW-1003">Cell membrane</keyword>
<dbReference type="PANTHER" id="PTHR30250">
    <property type="entry name" value="PST FAMILY PREDICTED COLANIC ACID TRANSPORTER"/>
    <property type="match status" value="1"/>
</dbReference>
<dbReference type="NCBIfam" id="NF041503">
    <property type="entry name" value="WZX_like"/>
    <property type="match status" value="1"/>
</dbReference>
<feature type="transmembrane region" description="Helical" evidence="6">
    <location>
        <begin position="390"/>
        <end position="409"/>
    </location>
</feature>
<protein>
    <submittedName>
        <fullName evidence="7">Polysaccharide biosynthesis protein</fullName>
    </submittedName>
</protein>
<feature type="transmembrane region" description="Helical" evidence="6">
    <location>
        <begin position="195"/>
        <end position="215"/>
    </location>
</feature>
<evidence type="ECO:0000256" key="4">
    <source>
        <dbReference type="ARBA" id="ARBA00022989"/>
    </source>
</evidence>
<evidence type="ECO:0000256" key="2">
    <source>
        <dbReference type="ARBA" id="ARBA00022475"/>
    </source>
</evidence>
<feature type="transmembrane region" description="Helical" evidence="6">
    <location>
        <begin position="363"/>
        <end position="383"/>
    </location>
</feature>
<evidence type="ECO:0000256" key="3">
    <source>
        <dbReference type="ARBA" id="ARBA00022692"/>
    </source>
</evidence>
<dbReference type="AlphaFoldDB" id="A0AAX2J7Z1"/>
<dbReference type="EMBL" id="LS483487">
    <property type="protein sequence ID" value="SQJ00531.1"/>
    <property type="molecule type" value="Genomic_DNA"/>
</dbReference>
<accession>A0AAX2J7Z1</accession>
<evidence type="ECO:0000256" key="6">
    <source>
        <dbReference type="SAM" id="Phobius"/>
    </source>
</evidence>
<feature type="transmembrane region" description="Helical" evidence="6">
    <location>
        <begin position="43"/>
        <end position="61"/>
    </location>
</feature>
<proteinExistence type="predicted"/>
<keyword evidence="5 6" id="KW-0472">Membrane</keyword>
<reference evidence="7 8" key="1">
    <citation type="submission" date="2018-06" db="EMBL/GenBank/DDBJ databases">
        <authorList>
            <consortium name="Pathogen Informatics"/>
            <person name="Doyle S."/>
        </authorList>
    </citation>
    <scope>NUCLEOTIDE SEQUENCE [LARGE SCALE GENOMIC DNA]</scope>
    <source>
        <strain evidence="7 8">NCTC12112</strain>
    </source>
</reference>
<dbReference type="GeneID" id="78455395"/>
<evidence type="ECO:0000313" key="7">
    <source>
        <dbReference type="EMBL" id="SQJ00531.1"/>
    </source>
</evidence>
<name>A0AAX2J7Z1_9FUSO</name>
<dbReference type="GO" id="GO:0005886">
    <property type="term" value="C:plasma membrane"/>
    <property type="evidence" value="ECO:0007669"/>
    <property type="project" value="UniProtKB-SubCell"/>
</dbReference>
<dbReference type="RefSeq" id="WP_005976417.1">
    <property type="nucleotide sequence ID" value="NZ_CABKNW010000001.1"/>
</dbReference>
<evidence type="ECO:0000313" key="8">
    <source>
        <dbReference type="Proteomes" id="UP000249008"/>
    </source>
</evidence>
<evidence type="ECO:0000256" key="1">
    <source>
        <dbReference type="ARBA" id="ARBA00004651"/>
    </source>
</evidence>
<evidence type="ECO:0000256" key="5">
    <source>
        <dbReference type="ARBA" id="ARBA00023136"/>
    </source>
</evidence>
<gene>
    <name evidence="7" type="ORF">NCTC12112_00811</name>
</gene>
<dbReference type="InterPro" id="IPR048122">
    <property type="entry name" value="WZX-like"/>
</dbReference>
<organism evidence="7 8">
    <name type="scientific">Fusobacterium ulcerans</name>
    <dbReference type="NCBI Taxonomy" id="861"/>
    <lineage>
        <taxon>Bacteria</taxon>
        <taxon>Fusobacteriati</taxon>
        <taxon>Fusobacteriota</taxon>
        <taxon>Fusobacteriia</taxon>
        <taxon>Fusobacteriales</taxon>
        <taxon>Fusobacteriaceae</taxon>
        <taxon>Fusobacterium</taxon>
    </lineage>
</organism>
<keyword evidence="3 6" id="KW-0812">Transmembrane</keyword>
<feature type="transmembrane region" description="Helical" evidence="6">
    <location>
        <begin position="12"/>
        <end position="31"/>
    </location>
</feature>
<dbReference type="PANTHER" id="PTHR30250:SF26">
    <property type="entry name" value="PSMA PROTEIN"/>
    <property type="match status" value="1"/>
</dbReference>
<feature type="transmembrane region" description="Helical" evidence="6">
    <location>
        <begin position="250"/>
        <end position="268"/>
    </location>
</feature>
<feature type="transmembrane region" description="Helical" evidence="6">
    <location>
        <begin position="138"/>
        <end position="159"/>
    </location>
</feature>
<dbReference type="InterPro" id="IPR050833">
    <property type="entry name" value="Poly_Biosynth_Transport"/>
</dbReference>
<feature type="transmembrane region" description="Helical" evidence="6">
    <location>
        <begin position="171"/>
        <end position="189"/>
    </location>
</feature>
<dbReference type="KEGG" id="ful:C4N20_11275"/>
<sequence length="467" mass="53070">MEIKVTKNDIFWSYAAQLLNIGAGVFILPIILKKLSSAELGIWYIFLAIASLMALLDFGFLPTIQRNISYVFSGVEELLEQGISEKKSSGINYKLLKDIIETSKTIYRRISIIILILLSTLGSIYINSLIKELDNSKYIMIAWYLYIFSLIINFYYYYFNALLRGKGMIADANKITIFSRLAFVLFSFLGLYFNLGLIGISLGNLASVIVIRILSSKKFFTKELKEELKNIDSKINKKLFKIIFHNANKLGLVSLGGFLIVKSNILIASKYLSLDIVAQYGLSLQLFTILSSIATTLLTVFIPKIVQNRIKENEEEIKEIYSMCFVLNIFIFISGIISIVYVAPYFISILGSNTKLLNSNQMLFIGGYLLLEMIHSNAATFITTSNRIPFVSSSILSGIAMVLISLFLINFTDLGLWSLLISQAIVQLMYNNWKWPLEVNKELKINFFELWEIGIKKIVRILKGERI</sequence>
<comment type="subcellular location">
    <subcellularLocation>
        <location evidence="1">Cell membrane</location>
        <topology evidence="1">Multi-pass membrane protein</topology>
    </subcellularLocation>
</comment>
<feature type="transmembrane region" description="Helical" evidence="6">
    <location>
        <begin position="280"/>
        <end position="302"/>
    </location>
</feature>